<proteinExistence type="inferred from homology"/>
<comment type="caution">
    <text evidence="2">The sequence shown here is derived from an EMBL/GenBank/DDBJ whole genome shotgun (WGS) entry which is preliminary data.</text>
</comment>
<comment type="similarity">
    <text evidence="1">Belongs to the UDP-glycosyltransferase family.</text>
</comment>
<keyword evidence="4" id="KW-1185">Reference proteome</keyword>
<dbReference type="Proteomes" id="UP001140949">
    <property type="component" value="Unassembled WGS sequence"/>
</dbReference>
<dbReference type="PANTHER" id="PTHR48047">
    <property type="entry name" value="GLYCOSYLTRANSFERASE"/>
    <property type="match status" value="1"/>
</dbReference>
<reference evidence="2" key="2">
    <citation type="submission" date="2023-04" db="EMBL/GenBank/DDBJ databases">
        <authorList>
            <person name="Bruccoleri R.E."/>
            <person name="Oakeley E.J."/>
            <person name="Faust A.-M."/>
            <person name="Dessus-Babus S."/>
            <person name="Altorfer M."/>
            <person name="Burckhardt D."/>
            <person name="Oertli M."/>
            <person name="Naumann U."/>
            <person name="Petersen F."/>
            <person name="Wong J."/>
        </authorList>
    </citation>
    <scope>NUCLEOTIDE SEQUENCE</scope>
    <source>
        <strain evidence="2">GSM-AAB239-AS_SAM_17_03QT</strain>
        <tissue evidence="2">Leaf</tissue>
    </source>
</reference>
<evidence type="ECO:0000313" key="4">
    <source>
        <dbReference type="Proteomes" id="UP001140949"/>
    </source>
</evidence>
<organism evidence="2 4">
    <name type="scientific">Iris pallida</name>
    <name type="common">Sweet iris</name>
    <dbReference type="NCBI Taxonomy" id="29817"/>
    <lineage>
        <taxon>Eukaryota</taxon>
        <taxon>Viridiplantae</taxon>
        <taxon>Streptophyta</taxon>
        <taxon>Embryophyta</taxon>
        <taxon>Tracheophyta</taxon>
        <taxon>Spermatophyta</taxon>
        <taxon>Magnoliopsida</taxon>
        <taxon>Liliopsida</taxon>
        <taxon>Asparagales</taxon>
        <taxon>Iridaceae</taxon>
        <taxon>Iridoideae</taxon>
        <taxon>Irideae</taxon>
        <taxon>Iris</taxon>
    </lineage>
</organism>
<dbReference type="AlphaFoldDB" id="A0AAX6FNW8"/>
<gene>
    <name evidence="3" type="ORF">M6B38_339120</name>
    <name evidence="2" type="ORF">M6B38_409015</name>
</gene>
<dbReference type="PANTHER" id="PTHR48047:SF51">
    <property type="entry name" value="GLYCOSYLTRANSFERASE"/>
    <property type="match status" value="1"/>
</dbReference>
<protein>
    <submittedName>
        <fullName evidence="2">UDP-glycosyltransferase 90A2</fullName>
    </submittedName>
</protein>
<accession>A0AAX6FNW8</accession>
<sequence>MDSSSLPHIAIFPFLSRGHTIPLIHFAHMVHRRRLATLTFFTTPLNAPFLRDSLSAAPADIIELPFPEDVVGLPPGVESTDALPSISLFLPFVAATKSLRPHFERAVAGLPSDISFLISDGFYGWTTESASKLGFPRMVFYGMGGFAMAVSAAVARDKPHAGVDSYYEPFEVPAIPGLKITRAHLNPPFDDPEPSGPMHEFVTEQVTATVNCHGLVVNSFYELEADYVDLWNRLRDMKATAWCVGRSAWPGRRPSQEYCQAVLAY</sequence>
<evidence type="ECO:0000256" key="1">
    <source>
        <dbReference type="ARBA" id="ARBA00009995"/>
    </source>
</evidence>
<evidence type="ECO:0000313" key="3">
    <source>
        <dbReference type="EMBL" id="KAJ6833847.1"/>
    </source>
</evidence>
<dbReference type="GO" id="GO:0035251">
    <property type="term" value="F:UDP-glucosyltransferase activity"/>
    <property type="evidence" value="ECO:0007669"/>
    <property type="project" value="TreeGrafter"/>
</dbReference>
<evidence type="ECO:0000313" key="2">
    <source>
        <dbReference type="EMBL" id="KAJ6817758.1"/>
    </source>
</evidence>
<dbReference type="EMBL" id="JANAVB010014797">
    <property type="protein sequence ID" value="KAJ6833847.1"/>
    <property type="molecule type" value="Genomic_DNA"/>
</dbReference>
<dbReference type="SUPFAM" id="SSF53756">
    <property type="entry name" value="UDP-Glycosyltransferase/glycogen phosphorylase"/>
    <property type="match status" value="1"/>
</dbReference>
<name>A0AAX6FNW8_IRIPA</name>
<reference evidence="2" key="1">
    <citation type="journal article" date="2023" name="GigaByte">
        <title>Genome assembly of the bearded iris, Iris pallida Lam.</title>
        <authorList>
            <person name="Bruccoleri R.E."/>
            <person name="Oakeley E.J."/>
            <person name="Faust A.M.E."/>
            <person name="Altorfer M."/>
            <person name="Dessus-Babus S."/>
            <person name="Burckhardt D."/>
            <person name="Oertli M."/>
            <person name="Naumann U."/>
            <person name="Petersen F."/>
            <person name="Wong J."/>
        </authorList>
    </citation>
    <scope>NUCLEOTIDE SEQUENCE</scope>
    <source>
        <strain evidence="2">GSM-AAB239-AS_SAM_17_03QT</strain>
    </source>
</reference>
<dbReference type="Gene3D" id="3.40.50.2000">
    <property type="entry name" value="Glycogen Phosphorylase B"/>
    <property type="match status" value="1"/>
</dbReference>
<dbReference type="EMBL" id="JANAVB010027599">
    <property type="protein sequence ID" value="KAJ6817758.1"/>
    <property type="molecule type" value="Genomic_DNA"/>
</dbReference>